<dbReference type="Proteomes" id="UP000075901">
    <property type="component" value="Unassembled WGS sequence"/>
</dbReference>
<dbReference type="AlphaFoldDB" id="A0A182T425"/>
<keyword evidence="2" id="KW-1185">Reference proteome</keyword>
<sequence length="263" mass="29533">PDISVHGKLSKLDALLDLQQYRLIRGFLSYNLGESIDELYLRAFSIPNSTLSLNAVDAPDMQEEVWKNLSIHLELLDVSVRLVQTINDDDCCYGTKPLACVNFIKSKLLVDCFSDGAQDIDLVSQEIQLIDTRFLSEECECPVKASAGLPRQPAGSNEVLNVFPNILQPIRGEPGTELVQAEIHSRRRKDLTKFTILLNNMRLMAILDWLENARDFILQQEDPPPPLPLLVDGIDSVGGMMQWESYDRTIDAGLRNAVQRVPT</sequence>
<proteinExistence type="predicted"/>
<evidence type="ECO:0000313" key="2">
    <source>
        <dbReference type="Proteomes" id="UP000075901"/>
    </source>
</evidence>
<name>A0A182T425_9DIPT</name>
<accession>A0A182T425</accession>
<dbReference type="EnsemblMetazoa" id="AMAM019225-RA">
    <property type="protein sequence ID" value="AMAM019225-PA"/>
    <property type="gene ID" value="AMAM019225"/>
</dbReference>
<dbReference type="VEuPathDB" id="VectorBase:AMAM019225"/>
<reference evidence="1" key="2">
    <citation type="submission" date="2020-05" db="UniProtKB">
        <authorList>
            <consortium name="EnsemblMetazoa"/>
        </authorList>
    </citation>
    <scope>IDENTIFICATION</scope>
    <source>
        <strain evidence="1">maculatus3</strain>
    </source>
</reference>
<reference evidence="2" key="1">
    <citation type="submission" date="2013-09" db="EMBL/GenBank/DDBJ databases">
        <title>The Genome Sequence of Anopheles maculatus species B.</title>
        <authorList>
            <consortium name="The Broad Institute Genomics Platform"/>
            <person name="Neafsey D.E."/>
            <person name="Besansky N."/>
            <person name="Howell P."/>
            <person name="Walton C."/>
            <person name="Young S.K."/>
            <person name="Zeng Q."/>
            <person name="Gargeya S."/>
            <person name="Fitzgerald M."/>
            <person name="Haas B."/>
            <person name="Abouelleil A."/>
            <person name="Allen A.W."/>
            <person name="Alvarado L."/>
            <person name="Arachchi H.M."/>
            <person name="Berlin A.M."/>
            <person name="Chapman S.B."/>
            <person name="Gainer-Dewar J."/>
            <person name="Goldberg J."/>
            <person name="Griggs A."/>
            <person name="Gujja S."/>
            <person name="Hansen M."/>
            <person name="Howarth C."/>
            <person name="Imamovic A."/>
            <person name="Ireland A."/>
            <person name="Larimer J."/>
            <person name="McCowan C."/>
            <person name="Murphy C."/>
            <person name="Pearson M."/>
            <person name="Poon T.W."/>
            <person name="Priest M."/>
            <person name="Roberts A."/>
            <person name="Saif S."/>
            <person name="Shea T."/>
            <person name="Sisk P."/>
            <person name="Sykes S."/>
            <person name="Wortman J."/>
            <person name="Nusbaum C."/>
            <person name="Birren B."/>
        </authorList>
    </citation>
    <scope>NUCLEOTIDE SEQUENCE [LARGE SCALE GENOMIC DNA]</scope>
    <source>
        <strain evidence="2">maculatus3</strain>
    </source>
</reference>
<evidence type="ECO:0000313" key="1">
    <source>
        <dbReference type="EnsemblMetazoa" id="AMAM019225-PA"/>
    </source>
</evidence>
<organism evidence="1 2">
    <name type="scientific">Anopheles maculatus</name>
    <dbReference type="NCBI Taxonomy" id="74869"/>
    <lineage>
        <taxon>Eukaryota</taxon>
        <taxon>Metazoa</taxon>
        <taxon>Ecdysozoa</taxon>
        <taxon>Arthropoda</taxon>
        <taxon>Hexapoda</taxon>
        <taxon>Insecta</taxon>
        <taxon>Pterygota</taxon>
        <taxon>Neoptera</taxon>
        <taxon>Endopterygota</taxon>
        <taxon>Diptera</taxon>
        <taxon>Nematocera</taxon>
        <taxon>Culicoidea</taxon>
        <taxon>Culicidae</taxon>
        <taxon>Anophelinae</taxon>
        <taxon>Anopheles</taxon>
        <taxon>Anopheles maculatus group</taxon>
    </lineage>
</organism>
<protein>
    <submittedName>
        <fullName evidence="1">Uncharacterized protein</fullName>
    </submittedName>
</protein>